<protein>
    <submittedName>
        <fullName evidence="1">FMN-binding negative transcriptional regulator</fullName>
    </submittedName>
</protein>
<name>A0ABS8YT89_9RHOB</name>
<accession>A0ABS8YT89</accession>
<organism evidence="1 2">
    <name type="scientific">Rhodobacter flavimaris</name>
    <dbReference type="NCBI Taxonomy" id="2907145"/>
    <lineage>
        <taxon>Bacteria</taxon>
        <taxon>Pseudomonadati</taxon>
        <taxon>Pseudomonadota</taxon>
        <taxon>Alphaproteobacteria</taxon>
        <taxon>Rhodobacterales</taxon>
        <taxon>Rhodobacter group</taxon>
        <taxon>Rhodobacter</taxon>
    </lineage>
</organism>
<dbReference type="PANTHER" id="PTHR35802:SF1">
    <property type="entry name" value="PROTEASE SYNTHASE AND SPORULATION PROTEIN PAI 2"/>
    <property type="match status" value="1"/>
</dbReference>
<dbReference type="Pfam" id="PF04299">
    <property type="entry name" value="FMN_bind_2"/>
    <property type="match status" value="1"/>
</dbReference>
<dbReference type="PANTHER" id="PTHR35802">
    <property type="entry name" value="PROTEASE SYNTHASE AND SPORULATION PROTEIN PAI 2"/>
    <property type="match status" value="1"/>
</dbReference>
<proteinExistence type="predicted"/>
<gene>
    <name evidence="1" type="ORF">LZA78_04235</name>
</gene>
<dbReference type="Proteomes" id="UP001521181">
    <property type="component" value="Unassembled WGS sequence"/>
</dbReference>
<dbReference type="RefSeq" id="WP_233675692.1">
    <property type="nucleotide sequence ID" value="NZ_JAJUOS010000002.1"/>
</dbReference>
<dbReference type="InterPro" id="IPR007396">
    <property type="entry name" value="TR_PAI2-type"/>
</dbReference>
<dbReference type="InterPro" id="IPR012349">
    <property type="entry name" value="Split_barrel_FMN-bd"/>
</dbReference>
<dbReference type="PIRSF" id="PIRSF010372">
    <property type="entry name" value="PaiB"/>
    <property type="match status" value="1"/>
</dbReference>
<sequence length="206" mass="22096">MYRLPAFAESDPEQLSALIAQAPLGLLITSGPAGVMANPIPFLIEERAGGHVLRAHLARANPQLAELAAAPQVLVVFQAGNSYVTPSWYPTKAETGKVVPTWNYAMVQVRGQALLDTSTDFLRDQLDALTDQQEGVRAEPWAVSDAPESFVAAQMRGIVGLEILVETMEGKLKLSQNRPAQDRAGVRAGMMAEGDPLARLMPDPGP</sequence>
<dbReference type="Gene3D" id="2.30.110.10">
    <property type="entry name" value="Electron Transport, Fmn-binding Protein, Chain A"/>
    <property type="match status" value="1"/>
</dbReference>
<keyword evidence="2" id="KW-1185">Reference proteome</keyword>
<dbReference type="SUPFAM" id="SSF50475">
    <property type="entry name" value="FMN-binding split barrel"/>
    <property type="match status" value="1"/>
</dbReference>
<dbReference type="EMBL" id="JAJUOS010000002">
    <property type="protein sequence ID" value="MCE5972683.1"/>
    <property type="molecule type" value="Genomic_DNA"/>
</dbReference>
<reference evidence="1 2" key="1">
    <citation type="submission" date="2021-12" db="EMBL/GenBank/DDBJ databases">
        <title>Sinirhodobacter sp. WL0062 is a bacterium isolated from seawater.</title>
        <authorList>
            <person name="Wang L."/>
            <person name="He W."/>
            <person name="Zhang D.-F."/>
        </authorList>
    </citation>
    <scope>NUCLEOTIDE SEQUENCE [LARGE SCALE GENOMIC DNA]</scope>
    <source>
        <strain evidence="1 2">WL0062</strain>
    </source>
</reference>
<evidence type="ECO:0000313" key="1">
    <source>
        <dbReference type="EMBL" id="MCE5972683.1"/>
    </source>
</evidence>
<comment type="caution">
    <text evidence="1">The sequence shown here is derived from an EMBL/GenBank/DDBJ whole genome shotgun (WGS) entry which is preliminary data.</text>
</comment>
<evidence type="ECO:0000313" key="2">
    <source>
        <dbReference type="Proteomes" id="UP001521181"/>
    </source>
</evidence>